<proteinExistence type="predicted"/>
<name>A0A0M5IZN7_DROBS</name>
<accession>A0A0M5IZN7</accession>
<dbReference type="Proteomes" id="UP000494163">
    <property type="component" value="Chromosome 3R"/>
</dbReference>
<organism evidence="3 4">
    <name type="scientific">Drosophila busckii</name>
    <name type="common">Fruit fly</name>
    <dbReference type="NCBI Taxonomy" id="30019"/>
    <lineage>
        <taxon>Eukaryota</taxon>
        <taxon>Metazoa</taxon>
        <taxon>Ecdysozoa</taxon>
        <taxon>Arthropoda</taxon>
        <taxon>Hexapoda</taxon>
        <taxon>Insecta</taxon>
        <taxon>Pterygota</taxon>
        <taxon>Neoptera</taxon>
        <taxon>Endopterygota</taxon>
        <taxon>Diptera</taxon>
        <taxon>Brachycera</taxon>
        <taxon>Muscomorpha</taxon>
        <taxon>Ephydroidea</taxon>
        <taxon>Drosophilidae</taxon>
        <taxon>Drosophila</taxon>
    </lineage>
</organism>
<dbReference type="OrthoDB" id="8043790at2759"/>
<dbReference type="OMA" id="VVFYYID"/>
<feature type="region of interest" description="Disordered" evidence="1">
    <location>
        <begin position="332"/>
        <end position="362"/>
    </location>
</feature>
<evidence type="ECO:0000256" key="2">
    <source>
        <dbReference type="SAM" id="SignalP"/>
    </source>
</evidence>
<reference evidence="3 4" key="1">
    <citation type="submission" date="2015-08" db="EMBL/GenBank/DDBJ databases">
        <title>Ancestral chromatin configuration constrains chromatin evolution on differentiating sex chromosomes in Drosophila.</title>
        <authorList>
            <person name="Zhou Q."/>
            <person name="Bachtrog D."/>
        </authorList>
    </citation>
    <scope>NUCLEOTIDE SEQUENCE [LARGE SCALE GENOMIC DNA]</scope>
    <source>
        <tissue evidence="3">Whole larvae</tissue>
    </source>
</reference>
<feature type="chain" id="PRO_5005803744" evidence="2">
    <location>
        <begin position="21"/>
        <end position="384"/>
    </location>
</feature>
<keyword evidence="4" id="KW-1185">Reference proteome</keyword>
<evidence type="ECO:0000256" key="1">
    <source>
        <dbReference type="SAM" id="MobiDB-lite"/>
    </source>
</evidence>
<feature type="signal peptide" evidence="2">
    <location>
        <begin position="1"/>
        <end position="20"/>
    </location>
</feature>
<evidence type="ECO:0000313" key="3">
    <source>
        <dbReference type="EMBL" id="ALC45956.1"/>
    </source>
</evidence>
<keyword evidence="2" id="KW-0732">Signal</keyword>
<protein>
    <submittedName>
        <fullName evidence="3">CG5612</fullName>
    </submittedName>
</protein>
<dbReference type="AlphaFoldDB" id="A0A0M5IZN7"/>
<sequence>MCALYMFGLLMFAVLGSSSAELNYERYFAVGNRADNDQLLMRDVQHSRPATLNESASISFSYNLVEPITFIEIVSEENISAEVKFSYTDHLIVGRISLVIENASEPVPSAFKVTISIYGFNDSRLIANPAQLLNTDPYIEGRLRSNADAEMDDIDYDVFDRVENGTELLLVSEQGTDAPIPNNKTDFDSLKDKIIDKGERQAGDEMIYETYQTDIGTEQNQTLVFYFVDSVYITYVKFIFVGWYESHGINDEAPVVEYSHYTPQTLKATITAYNTKTLFVVMFVYGYRTRQQPAGYKAFMGPEVKTPAQTPELTPMQRLQLLLLSGKRTTASSGATAADDDDDDGSADGINPDDMKPAARPNAAVAATDQHLYAMLGLMLFAVV</sequence>
<dbReference type="EMBL" id="CP012526">
    <property type="protein sequence ID" value="ALC45956.1"/>
    <property type="molecule type" value="Genomic_DNA"/>
</dbReference>
<dbReference type="STRING" id="30019.A0A0M5IZN7"/>
<evidence type="ECO:0000313" key="4">
    <source>
        <dbReference type="Proteomes" id="UP000494163"/>
    </source>
</evidence>
<gene>
    <name evidence="3" type="ORF">Dbus_chr3Rg706</name>
</gene>